<dbReference type="InterPro" id="IPR000157">
    <property type="entry name" value="TIR_dom"/>
</dbReference>
<feature type="transmembrane region" description="Helical" evidence="12">
    <location>
        <begin position="276"/>
        <end position="296"/>
    </location>
</feature>
<evidence type="ECO:0000313" key="16">
    <source>
        <dbReference type="Proteomes" id="UP000518266"/>
    </source>
</evidence>
<keyword evidence="4" id="KW-0378">Hydrolase</keyword>
<feature type="domain" description="Ig-like" evidence="14">
    <location>
        <begin position="759"/>
        <end position="863"/>
    </location>
</feature>
<keyword evidence="3 12" id="KW-0812">Transmembrane</keyword>
<feature type="domain" description="TIR" evidence="13">
    <location>
        <begin position="414"/>
        <end position="560"/>
    </location>
</feature>
<dbReference type="InterPro" id="IPR013783">
    <property type="entry name" value="Ig-like_fold"/>
</dbReference>
<evidence type="ECO:0000256" key="1">
    <source>
        <dbReference type="ARBA" id="ARBA00004479"/>
    </source>
</evidence>
<keyword evidence="12" id="KW-0472">Membrane</keyword>
<evidence type="ECO:0000256" key="3">
    <source>
        <dbReference type="ARBA" id="ARBA00022692"/>
    </source>
</evidence>
<evidence type="ECO:0000256" key="12">
    <source>
        <dbReference type="SAM" id="Phobius"/>
    </source>
</evidence>
<dbReference type="Pfam" id="PF01582">
    <property type="entry name" value="TIR"/>
    <property type="match status" value="2"/>
</dbReference>
<evidence type="ECO:0000256" key="4">
    <source>
        <dbReference type="ARBA" id="ARBA00022801"/>
    </source>
</evidence>
<keyword evidence="8" id="KW-0675">Receptor</keyword>
<keyword evidence="6" id="KW-0520">NAD</keyword>
<keyword evidence="5 12" id="KW-1133">Transmembrane helix</keyword>
<feature type="region of interest" description="Disordered" evidence="11">
    <location>
        <begin position="8"/>
        <end position="39"/>
    </location>
</feature>
<dbReference type="SMART" id="SM00255">
    <property type="entry name" value="TIR"/>
    <property type="match status" value="2"/>
</dbReference>
<dbReference type="InterPro" id="IPR003599">
    <property type="entry name" value="Ig_sub"/>
</dbReference>
<comment type="subcellular location">
    <subcellularLocation>
        <location evidence="1">Membrane</location>
        <topology evidence="1">Single-pass type I membrane protein</topology>
    </subcellularLocation>
</comment>
<evidence type="ECO:0000256" key="2">
    <source>
        <dbReference type="ARBA" id="ARBA00009752"/>
    </source>
</evidence>
<evidence type="ECO:0000313" key="15">
    <source>
        <dbReference type="EMBL" id="KAF3832826.1"/>
    </source>
</evidence>
<dbReference type="PANTHER" id="PTHR11890">
    <property type="entry name" value="INTERLEUKIN-1 RECEPTOR FAMILY MEMBER"/>
    <property type="match status" value="1"/>
</dbReference>
<organism evidence="15 16">
    <name type="scientific">Dissostichus mawsoni</name>
    <name type="common">Antarctic cod</name>
    <dbReference type="NCBI Taxonomy" id="36200"/>
    <lineage>
        <taxon>Eukaryota</taxon>
        <taxon>Metazoa</taxon>
        <taxon>Chordata</taxon>
        <taxon>Craniata</taxon>
        <taxon>Vertebrata</taxon>
        <taxon>Euteleostomi</taxon>
        <taxon>Actinopterygii</taxon>
        <taxon>Neopterygii</taxon>
        <taxon>Teleostei</taxon>
        <taxon>Neoteleostei</taxon>
        <taxon>Acanthomorphata</taxon>
        <taxon>Eupercaria</taxon>
        <taxon>Perciformes</taxon>
        <taxon>Notothenioidei</taxon>
        <taxon>Nototheniidae</taxon>
        <taxon>Dissostichus</taxon>
    </lineage>
</organism>
<evidence type="ECO:0000256" key="5">
    <source>
        <dbReference type="ARBA" id="ARBA00022989"/>
    </source>
</evidence>
<feature type="domain" description="Ig-like" evidence="14">
    <location>
        <begin position="1"/>
        <end position="73"/>
    </location>
</feature>
<evidence type="ECO:0000256" key="11">
    <source>
        <dbReference type="SAM" id="MobiDB-lite"/>
    </source>
</evidence>
<dbReference type="GO" id="GO:0016020">
    <property type="term" value="C:membrane"/>
    <property type="evidence" value="ECO:0007669"/>
    <property type="project" value="UniProtKB-SubCell"/>
</dbReference>
<evidence type="ECO:0000256" key="8">
    <source>
        <dbReference type="ARBA" id="ARBA00023170"/>
    </source>
</evidence>
<feature type="transmembrane region" description="Helical" evidence="12">
    <location>
        <begin position="347"/>
        <end position="370"/>
    </location>
</feature>
<keyword evidence="16" id="KW-1185">Reference proteome</keyword>
<dbReference type="InterPro" id="IPR036179">
    <property type="entry name" value="Ig-like_dom_sf"/>
</dbReference>
<keyword evidence="9" id="KW-0325">Glycoprotein</keyword>
<dbReference type="AlphaFoldDB" id="A0A7J5X750"/>
<dbReference type="FunFam" id="2.60.40.10:FF:000284">
    <property type="entry name" value="interleukin-1 receptor accessory protein-like 1"/>
    <property type="match status" value="1"/>
</dbReference>
<dbReference type="SMART" id="SM00409">
    <property type="entry name" value="IG"/>
    <property type="match status" value="4"/>
</dbReference>
<evidence type="ECO:0000256" key="9">
    <source>
        <dbReference type="ARBA" id="ARBA00023180"/>
    </source>
</evidence>
<accession>A0A7J5X750</accession>
<feature type="compositionally biased region" description="Polar residues" evidence="11">
    <location>
        <begin position="19"/>
        <end position="38"/>
    </location>
</feature>
<sequence length="1113" mass="124697">MVALYCPLNGEDNHRDTELSWTSPPSQEMDQTPNISSAEQRHRDLLVHGRSLVILNATANHQGNYSCSLGNTSTHLGFRLRVCTKQSRGCEQRSHYPMICHSQEACTLYCPDVNTPAAITPNITSNGVIWYKDGKSTPKANYFSSVEEKDHGLYTCTRSYLYYGQIYNMTFTVVLDIQPKGSPKVIDCKALMYSDFDEVFWFSTDSFVETNSSFPVFYNYTKEINADEIKMTASLVFKKVSDEDLLKNYTCKLQTVTGRSRSVTISLSQKHSRSHVPLALGFVGFGVMILAVVVYVSEINADEIKMTASLVFKRCQMRIYQKNYTCKRHTVTGGPTNVTISLSQKRIIVLVTVLTVVIYVKFKITITLLLRDTLGCHSSTSGGILKLWRHIFVISLCVSSDKTLLFVFVCLDEKSYDAFLMCYKSDTDAGLNEDDRMCLESVLEERLGYSLCLYDRNVLPGKAVAEALLDCIEQSRTVLLVPSSPDTGPGSDLLSAIHAALVERQTRLVFIKTEKTEVLRSGSFPEALQILSGAGACVTWKGMRSMPPSSPFWKQLRYHLPAPQHVSKIRLLPQTRVQPDTPQQHYRAVEGEIFMMLCIQSLNQHKQKVWSRTGEGDEGNHGITCETLFTVEAKHSGNYSSGSNCFLYLHVVARSSVGCSTAEESSVVLERDKGGMVPCPGLNCSNNKEVIWYKRYTPVSLEDRESCVDETGRLHLCKVYKQDTSVFFCDRKIIDQGLTWTLRRAVNVTAAPEPPSDPPRVYKPYGIETQEVELGHSYTLVCEASFITEKTLSVGWYMNYGGNLEKRTLLPMEEQKKEEMGLTQTKVSRDAIIEKVTLQHLNHTYTCIAKNSVGNSTGTIKLKKKIKVHLPSLVGYPIASLLLISGLGIILHVKWLEIQLIYRSSVQHGKHDKDEKEFDVFLSFVWSPSTDLEGVLTLSAQKGPHEEACLSSMDLRNTEEGKSTLEVLLPRVLEDQWGYRLCLLERDVLPGGAYTNDVVLAIRKSQMLICVLSADYLSNSNALFVLESGVQALLQNTALKLLLIWTTRDSAALIQPDPPLPALVKRALKVLPSLDWSSGKTARTTSSFWRSLRKAMPSQRVNMVSLMQGQLTD</sequence>
<evidence type="ECO:0000256" key="10">
    <source>
        <dbReference type="ARBA" id="ARBA00023319"/>
    </source>
</evidence>
<dbReference type="GO" id="GO:0042008">
    <property type="term" value="F:interleukin-18 receptor activity"/>
    <property type="evidence" value="ECO:0007669"/>
    <property type="project" value="TreeGrafter"/>
</dbReference>
<dbReference type="OrthoDB" id="9940746at2759"/>
<protein>
    <submittedName>
        <fullName evidence="15">Uncharacterized protein</fullName>
    </submittedName>
</protein>
<gene>
    <name evidence="15" type="ORF">F7725_026491</name>
</gene>
<dbReference type="Proteomes" id="UP000518266">
    <property type="component" value="Unassembled WGS sequence"/>
</dbReference>
<dbReference type="Gene3D" id="2.60.40.10">
    <property type="entry name" value="Immunoglobulins"/>
    <property type="match status" value="4"/>
</dbReference>
<dbReference type="EMBL" id="JAAKFY010000027">
    <property type="protein sequence ID" value="KAF3832826.1"/>
    <property type="molecule type" value="Genomic_DNA"/>
</dbReference>
<evidence type="ECO:0000256" key="6">
    <source>
        <dbReference type="ARBA" id="ARBA00023027"/>
    </source>
</evidence>
<dbReference type="PRINTS" id="PR01537">
    <property type="entry name" value="INTRLKN1R1F"/>
</dbReference>
<keyword evidence="7" id="KW-1015">Disulfide bond</keyword>
<feature type="domain" description="TIR" evidence="13">
    <location>
        <begin position="942"/>
        <end position="1096"/>
    </location>
</feature>
<evidence type="ECO:0000259" key="14">
    <source>
        <dbReference type="PROSITE" id="PS50835"/>
    </source>
</evidence>
<evidence type="ECO:0000259" key="13">
    <source>
        <dbReference type="PROSITE" id="PS50104"/>
    </source>
</evidence>
<dbReference type="SUPFAM" id="SSF52200">
    <property type="entry name" value="Toll/Interleukin receptor TIR domain"/>
    <property type="match status" value="2"/>
</dbReference>
<keyword evidence="10" id="KW-0393">Immunoglobulin domain</keyword>
<evidence type="ECO:0000256" key="7">
    <source>
        <dbReference type="ARBA" id="ARBA00023157"/>
    </source>
</evidence>
<dbReference type="SUPFAM" id="SSF48726">
    <property type="entry name" value="Immunoglobulin"/>
    <property type="match status" value="2"/>
</dbReference>
<comment type="caution">
    <text evidence="15">The sequence shown here is derived from an EMBL/GenBank/DDBJ whole genome shotgun (WGS) entry which is preliminary data.</text>
</comment>
<dbReference type="InterPro" id="IPR015621">
    <property type="entry name" value="IL-1_rcpt_fam"/>
</dbReference>
<name>A0A7J5X750_DISMA</name>
<feature type="domain" description="Ig-like" evidence="14">
    <location>
        <begin position="102"/>
        <end position="172"/>
    </location>
</feature>
<reference evidence="15 16" key="1">
    <citation type="submission" date="2020-03" db="EMBL/GenBank/DDBJ databases">
        <title>Dissostichus mawsoni Genome sequencing and assembly.</title>
        <authorList>
            <person name="Park H."/>
        </authorList>
    </citation>
    <scope>NUCLEOTIDE SEQUENCE [LARGE SCALE GENOMIC DNA]</scope>
    <source>
        <strain evidence="15">DM0001</strain>
        <tissue evidence="15">Muscle</tissue>
    </source>
</reference>
<dbReference type="PANTHER" id="PTHR11890:SF23">
    <property type="entry name" value="INTERLEUKIN-18 RECEPTOR ACCESSORY PROTEIN"/>
    <property type="match status" value="1"/>
</dbReference>
<comment type="similarity">
    <text evidence="2">Belongs to the interleukin-1 receptor family.</text>
</comment>
<dbReference type="InterPro" id="IPR007110">
    <property type="entry name" value="Ig-like_dom"/>
</dbReference>
<dbReference type="GO" id="GO:0016787">
    <property type="term" value="F:hydrolase activity"/>
    <property type="evidence" value="ECO:0007669"/>
    <property type="project" value="UniProtKB-KW"/>
</dbReference>
<dbReference type="PROSITE" id="PS50835">
    <property type="entry name" value="IG_LIKE"/>
    <property type="match status" value="3"/>
</dbReference>
<proteinExistence type="inferred from homology"/>
<dbReference type="PROSITE" id="PS50104">
    <property type="entry name" value="TIR"/>
    <property type="match status" value="2"/>
</dbReference>
<dbReference type="InterPro" id="IPR035897">
    <property type="entry name" value="Toll_tir_struct_dom_sf"/>
</dbReference>
<dbReference type="Gene3D" id="3.40.50.10140">
    <property type="entry name" value="Toll/interleukin-1 receptor homology (TIR) domain"/>
    <property type="match status" value="2"/>
</dbReference>